<dbReference type="SUPFAM" id="SSF53850">
    <property type="entry name" value="Periplasmic binding protein-like II"/>
    <property type="match status" value="1"/>
</dbReference>
<dbReference type="InterPro" id="IPR023765">
    <property type="entry name" value="SBP_5_CS"/>
</dbReference>
<dbReference type="Gene3D" id="3.40.190.10">
    <property type="entry name" value="Periplasmic binding protein-like II"/>
    <property type="match status" value="1"/>
</dbReference>
<sequence>MGRKITVILLVSTLICLGGLTSVWGAKTGPVLTFKGMKTAPWPEKYNEPPMLKTKVAAGILPPVEERLPEEPLVVEPIEEIGQYGGTLQEASLGPGTMWDPEHGMIEQYMFQVDNTCTKVLPDVAKAYELSEDKKTLTIYLRKGMKWSDGAPFTADDIMFWWEDEANNKELSPAGPPTWWRIGGEFPKFEKVDDYTIRLRFPKPYPCVLGMISNWQTVQNLFYDPKHYLKKWHIKYNPNADELAKKEGYDHWWQAYPHHRNCGWGAWDHVGVPVVSPWMLEKITPTARIWVRNPYFYAVDTAGNQLPYIDKVVVTTCGDQEMVNMKTIAGELSFSGMMLSMDNYPLYQENAEKGDYRVLLWKLAEAEMLQFSFNLNHPDPVLRKIFQDIRFRRAMSLAINRDEINEVAYYGMAVPCQSTVSPDCSFYKKEWAEAYAQYDPEQANKLLDEMGLRWDEQHQYRLRPDGKTLSVTIEMVEGLFPGMTKVCELIKEYWGKVGVKVNLKTVERAFHGQRIEAGVLDVGMWHSDRMEELRCYMPRATKFNPRSEMSWAVQWGLWRDTGGKSGEEPPEEWKRQWERMDRWYTAATREEYIRLAQEIFDFFAEQLVCIGTVGYGPAPIVVKNNLRNVVEKALYGDGPNWDKSVFPMQWFFKK</sequence>
<name>A0A497E222_UNCAE</name>
<comment type="caution">
    <text evidence="2">The sequence shown here is derived from an EMBL/GenBank/DDBJ whole genome shotgun (WGS) entry which is preliminary data.</text>
</comment>
<evidence type="ECO:0000313" key="3">
    <source>
        <dbReference type="Proteomes" id="UP000279422"/>
    </source>
</evidence>
<feature type="domain" description="Solute-binding protein family 5" evidence="1">
    <location>
        <begin position="120"/>
        <end position="525"/>
    </location>
</feature>
<dbReference type="InterPro" id="IPR000914">
    <property type="entry name" value="SBP_5_dom"/>
</dbReference>
<dbReference type="PANTHER" id="PTHR30290">
    <property type="entry name" value="PERIPLASMIC BINDING COMPONENT OF ABC TRANSPORTER"/>
    <property type="match status" value="1"/>
</dbReference>
<dbReference type="AlphaFoldDB" id="A0A497E222"/>
<dbReference type="EMBL" id="QMPZ01000145">
    <property type="protein sequence ID" value="RLE07736.1"/>
    <property type="molecule type" value="Genomic_DNA"/>
</dbReference>
<evidence type="ECO:0000313" key="2">
    <source>
        <dbReference type="EMBL" id="RLE07736.1"/>
    </source>
</evidence>
<dbReference type="GO" id="GO:1904680">
    <property type="term" value="F:peptide transmembrane transporter activity"/>
    <property type="evidence" value="ECO:0007669"/>
    <property type="project" value="TreeGrafter"/>
</dbReference>
<dbReference type="Gene3D" id="3.10.105.10">
    <property type="entry name" value="Dipeptide-binding Protein, Domain 3"/>
    <property type="match status" value="1"/>
</dbReference>
<dbReference type="Pfam" id="PF00496">
    <property type="entry name" value="SBP_bac_5"/>
    <property type="match status" value="1"/>
</dbReference>
<accession>A0A497E222</accession>
<reference evidence="2 3" key="1">
    <citation type="submission" date="2018-06" db="EMBL/GenBank/DDBJ databases">
        <title>Extensive metabolic versatility and redundancy in microbially diverse, dynamic hydrothermal sediments.</title>
        <authorList>
            <person name="Dombrowski N."/>
            <person name="Teske A."/>
            <person name="Baker B.J."/>
        </authorList>
    </citation>
    <scope>NUCLEOTIDE SEQUENCE [LARGE SCALE GENOMIC DNA]</scope>
    <source>
        <strain evidence="2">B47_G16</strain>
    </source>
</reference>
<organism evidence="2 3">
    <name type="scientific">Aerophobetes bacterium</name>
    <dbReference type="NCBI Taxonomy" id="2030807"/>
    <lineage>
        <taxon>Bacteria</taxon>
        <taxon>Candidatus Aerophobota</taxon>
    </lineage>
</organism>
<evidence type="ECO:0000259" key="1">
    <source>
        <dbReference type="Pfam" id="PF00496"/>
    </source>
</evidence>
<dbReference type="InterPro" id="IPR039424">
    <property type="entry name" value="SBP_5"/>
</dbReference>
<protein>
    <recommendedName>
        <fullName evidence="1">Solute-binding protein family 5 domain-containing protein</fullName>
    </recommendedName>
</protein>
<dbReference type="GO" id="GO:0015833">
    <property type="term" value="P:peptide transport"/>
    <property type="evidence" value="ECO:0007669"/>
    <property type="project" value="TreeGrafter"/>
</dbReference>
<proteinExistence type="predicted"/>
<dbReference type="Proteomes" id="UP000279422">
    <property type="component" value="Unassembled WGS sequence"/>
</dbReference>
<dbReference type="CDD" id="cd08500">
    <property type="entry name" value="PBP2_NikA_DppA_OppA_like_4"/>
    <property type="match status" value="1"/>
</dbReference>
<dbReference type="PANTHER" id="PTHR30290:SF62">
    <property type="entry name" value="OLIGOPEPTIDE ABC TRANSPORTER, PERIPLASMIC OLIGOPEPTIDE-BINDING PROTEIN"/>
    <property type="match status" value="1"/>
</dbReference>
<gene>
    <name evidence="2" type="ORF">DRJ00_07605</name>
</gene>
<dbReference type="PROSITE" id="PS01040">
    <property type="entry name" value="SBP_BACTERIAL_5"/>
    <property type="match status" value="1"/>
</dbReference>